<dbReference type="AlphaFoldDB" id="A0A0U9HGS3"/>
<evidence type="ECO:0000313" key="1">
    <source>
        <dbReference type="EMBL" id="GAQ25092.1"/>
    </source>
</evidence>
<gene>
    <name evidence="1" type="ORF">TSYNT_7110</name>
</gene>
<dbReference type="STRING" id="224999.GCA_001485475_01107"/>
<accession>A0A0U9HGS3</accession>
<organism evidence="1">
    <name type="scientific">Tepidanaerobacter syntrophicus</name>
    <dbReference type="NCBI Taxonomy" id="224999"/>
    <lineage>
        <taxon>Bacteria</taxon>
        <taxon>Bacillati</taxon>
        <taxon>Bacillota</taxon>
        <taxon>Clostridia</taxon>
        <taxon>Thermosediminibacterales</taxon>
        <taxon>Tepidanaerobacteraceae</taxon>
        <taxon>Tepidanaerobacter</taxon>
    </lineage>
</organism>
<sequence length="89" mass="10246">MEYGTILAIKGVADEMKENPAFAQEVIAAFNRYRKYDWGDLCQEDKDLNDMAARTGERILAAYETSKGKIWIITEWDRSATTILFPSEY</sequence>
<dbReference type="Proteomes" id="UP000062160">
    <property type="component" value="Unassembled WGS sequence"/>
</dbReference>
<proteinExistence type="predicted"/>
<name>A0A0U9HGS3_9FIRM</name>
<dbReference type="EMBL" id="DF977001">
    <property type="protein sequence ID" value="GAQ25092.1"/>
    <property type="molecule type" value="Genomic_DNA"/>
</dbReference>
<protein>
    <submittedName>
        <fullName evidence="1">Uncharacterized protein</fullName>
    </submittedName>
</protein>
<dbReference type="OrthoDB" id="5522207at2"/>
<dbReference type="RefSeq" id="WP_059032508.1">
    <property type="nucleotide sequence ID" value="NZ_DF977001.1"/>
</dbReference>
<keyword evidence="2" id="KW-1185">Reference proteome</keyword>
<reference evidence="1" key="1">
    <citation type="journal article" date="2016" name="Genome Announc.">
        <title>Draft Genome Sequence of the Syntrophic Lactate-Degrading Bacterium Tepidanaerobacter syntrophicus JLT.</title>
        <authorList>
            <person name="Matsuura N."/>
            <person name="Ohashi A."/>
            <person name="Tourlousse D.M."/>
            <person name="Sekiguchi Y."/>
        </authorList>
    </citation>
    <scope>NUCLEOTIDE SEQUENCE [LARGE SCALE GENOMIC DNA]</scope>
    <source>
        <strain evidence="1">JL</strain>
    </source>
</reference>
<evidence type="ECO:0000313" key="2">
    <source>
        <dbReference type="Proteomes" id="UP000062160"/>
    </source>
</evidence>